<evidence type="ECO:0000256" key="5">
    <source>
        <dbReference type="SAM" id="Phobius"/>
    </source>
</evidence>
<evidence type="ECO:0000313" key="6">
    <source>
        <dbReference type="EMBL" id="MBQ0934274.1"/>
    </source>
</evidence>
<dbReference type="RefSeq" id="WP_210805971.1">
    <property type="nucleotide sequence ID" value="NZ_JAGQDG010000001.1"/>
</dbReference>
<protein>
    <submittedName>
        <fullName evidence="6">MAPEG family protein</fullName>
    </submittedName>
</protein>
<keyword evidence="3 5" id="KW-1133">Transmembrane helix</keyword>
<keyword evidence="2 5" id="KW-0812">Transmembrane</keyword>
<name>A0ABS5DT64_9BURK</name>
<evidence type="ECO:0000256" key="1">
    <source>
        <dbReference type="ARBA" id="ARBA00004370"/>
    </source>
</evidence>
<evidence type="ECO:0000256" key="3">
    <source>
        <dbReference type="ARBA" id="ARBA00022989"/>
    </source>
</evidence>
<dbReference type="InterPro" id="IPR001129">
    <property type="entry name" value="Membr-assoc_MAPEG"/>
</dbReference>
<evidence type="ECO:0000256" key="2">
    <source>
        <dbReference type="ARBA" id="ARBA00022692"/>
    </source>
</evidence>
<dbReference type="Gene3D" id="1.20.120.550">
    <property type="entry name" value="Membrane associated eicosanoid/glutathione metabolism-like domain"/>
    <property type="match status" value="1"/>
</dbReference>
<comment type="subcellular location">
    <subcellularLocation>
        <location evidence="1">Membrane</location>
    </subcellularLocation>
</comment>
<feature type="transmembrane region" description="Helical" evidence="5">
    <location>
        <begin position="118"/>
        <end position="136"/>
    </location>
</feature>
<feature type="transmembrane region" description="Helical" evidence="5">
    <location>
        <begin position="6"/>
        <end position="27"/>
    </location>
</feature>
<dbReference type="SUPFAM" id="SSF161084">
    <property type="entry name" value="MAPEG domain-like"/>
    <property type="match status" value="1"/>
</dbReference>
<dbReference type="InterPro" id="IPR023352">
    <property type="entry name" value="MAPEG-like_dom_sf"/>
</dbReference>
<evidence type="ECO:0000313" key="7">
    <source>
        <dbReference type="Proteomes" id="UP000672097"/>
    </source>
</evidence>
<reference evidence="6 7" key="1">
    <citation type="submission" date="2021-04" db="EMBL/GenBank/DDBJ databases">
        <title>The genome sequence of type strain Ideonella paludis KCTC 32238.</title>
        <authorList>
            <person name="Liu Y."/>
        </authorList>
    </citation>
    <scope>NUCLEOTIDE SEQUENCE [LARGE SCALE GENOMIC DNA]</scope>
    <source>
        <strain evidence="6 7">KCTC 32238</strain>
    </source>
</reference>
<accession>A0ABS5DT64</accession>
<proteinExistence type="predicted"/>
<gene>
    <name evidence="6" type="ORF">KAK11_02960</name>
</gene>
<dbReference type="EMBL" id="JAGQDG010000001">
    <property type="protein sequence ID" value="MBQ0934274.1"/>
    <property type="molecule type" value="Genomic_DNA"/>
</dbReference>
<comment type="caution">
    <text evidence="6">The sequence shown here is derived from an EMBL/GenBank/DDBJ whole genome shotgun (WGS) entry which is preliminary data.</text>
</comment>
<keyword evidence="7" id="KW-1185">Reference proteome</keyword>
<sequence>MTNAQHLMLSCLVLVGLAFAVGSRMLFCRVREMRSKRVHPQAAATRAQMSERLQDTQAADNFQNLFETPVLFYALCAMAMAQQRMPDWLVAGAWAYVSLRVVHTLIHCTYNRVMHRLAAFLASFVLLVILWAAWVISGL</sequence>
<evidence type="ECO:0000256" key="4">
    <source>
        <dbReference type="ARBA" id="ARBA00023136"/>
    </source>
</evidence>
<keyword evidence="4 5" id="KW-0472">Membrane</keyword>
<organism evidence="6 7">
    <name type="scientific">Ideonella paludis</name>
    <dbReference type="NCBI Taxonomy" id="1233411"/>
    <lineage>
        <taxon>Bacteria</taxon>
        <taxon>Pseudomonadati</taxon>
        <taxon>Pseudomonadota</taxon>
        <taxon>Betaproteobacteria</taxon>
        <taxon>Burkholderiales</taxon>
        <taxon>Sphaerotilaceae</taxon>
        <taxon>Ideonella</taxon>
    </lineage>
</organism>
<dbReference type="Pfam" id="PF01124">
    <property type="entry name" value="MAPEG"/>
    <property type="match status" value="1"/>
</dbReference>
<dbReference type="Proteomes" id="UP000672097">
    <property type="component" value="Unassembled WGS sequence"/>
</dbReference>